<evidence type="ECO:0000313" key="3">
    <source>
        <dbReference type="Proteomes" id="UP001429580"/>
    </source>
</evidence>
<protein>
    <submittedName>
        <fullName evidence="2">Rubrerythrin</fullName>
    </submittedName>
</protein>
<gene>
    <name evidence="2" type="ORF">FHS82_003606</name>
</gene>
<dbReference type="SUPFAM" id="SSF47240">
    <property type="entry name" value="Ferritin-like"/>
    <property type="match status" value="1"/>
</dbReference>
<sequence>MSRHSISKRPASRLRAEPPSVRSPGELMATASSIAEDAASRYEAQAGRMRRAGADALASAYDELARQQREQIGRSLSRFVGATHAAACLLAVEGLLDDEGTDAAAVELLDPYRIFAVAVRNCERAFAFWSYVAAQASSAEVRQAAEYLAGRELERVAWLRRRRRSSYHALRGRADRRAAVPDAMESRLAALLAEKMATCDGDDAGRRELEALARQTRERAAQLARAPFDPSLPSLKHEPLLPDAAWNGAGALCEALLDRYLELAGEARDEAERSRAQAFAAELIACLRFLRTL</sequence>
<dbReference type="Proteomes" id="UP001429580">
    <property type="component" value="Unassembled WGS sequence"/>
</dbReference>
<comment type="caution">
    <text evidence="2">The sequence shown here is derived from an EMBL/GenBank/DDBJ whole genome shotgun (WGS) entry which is preliminary data.</text>
</comment>
<name>A0ABX0V605_9HYPH</name>
<accession>A0ABX0V605</accession>
<dbReference type="Gene3D" id="1.20.1260.10">
    <property type="match status" value="1"/>
</dbReference>
<dbReference type="RefSeq" id="WP_166955413.1">
    <property type="nucleotide sequence ID" value="NZ_JAASQI010000010.1"/>
</dbReference>
<reference evidence="2 3" key="1">
    <citation type="submission" date="2020-03" db="EMBL/GenBank/DDBJ databases">
        <title>Genomic Encyclopedia of Type Strains, Phase IV (KMG-IV): sequencing the most valuable type-strain genomes for metagenomic binning, comparative biology and taxonomic classification.</title>
        <authorList>
            <person name="Goeker M."/>
        </authorList>
    </citation>
    <scope>NUCLEOTIDE SEQUENCE [LARGE SCALE GENOMIC DNA]</scope>
    <source>
        <strain evidence="2 3">DSM 103870</strain>
    </source>
</reference>
<evidence type="ECO:0000256" key="1">
    <source>
        <dbReference type="SAM" id="MobiDB-lite"/>
    </source>
</evidence>
<dbReference type="InterPro" id="IPR012347">
    <property type="entry name" value="Ferritin-like"/>
</dbReference>
<feature type="compositionally biased region" description="Basic residues" evidence="1">
    <location>
        <begin position="1"/>
        <end position="12"/>
    </location>
</feature>
<evidence type="ECO:0000313" key="2">
    <source>
        <dbReference type="EMBL" id="NIJ59745.1"/>
    </source>
</evidence>
<organism evidence="2 3">
    <name type="scientific">Pseudochelatococcus lubricantis</name>
    <dbReference type="NCBI Taxonomy" id="1538102"/>
    <lineage>
        <taxon>Bacteria</taxon>
        <taxon>Pseudomonadati</taxon>
        <taxon>Pseudomonadota</taxon>
        <taxon>Alphaproteobacteria</taxon>
        <taxon>Hyphomicrobiales</taxon>
        <taxon>Chelatococcaceae</taxon>
        <taxon>Pseudochelatococcus</taxon>
    </lineage>
</organism>
<proteinExistence type="predicted"/>
<keyword evidence="3" id="KW-1185">Reference proteome</keyword>
<dbReference type="InterPro" id="IPR009078">
    <property type="entry name" value="Ferritin-like_SF"/>
</dbReference>
<feature type="region of interest" description="Disordered" evidence="1">
    <location>
        <begin position="1"/>
        <end position="28"/>
    </location>
</feature>
<dbReference type="EMBL" id="JAASQI010000010">
    <property type="protein sequence ID" value="NIJ59745.1"/>
    <property type="molecule type" value="Genomic_DNA"/>
</dbReference>